<comment type="caution">
    <text evidence="2">The sequence shown here is derived from an EMBL/GenBank/DDBJ whole genome shotgun (WGS) entry which is preliminary data.</text>
</comment>
<evidence type="ECO:0000256" key="1">
    <source>
        <dbReference type="SAM" id="MobiDB-lite"/>
    </source>
</evidence>
<sequence length="203" mass="21925">MTPWAGRLIRPPEIGPDGIMDEVCSEGDGWPDGQMNGTYPYCVSKQLMEGQRSQVPSLTRQERPVGGRSPSSADLARRASSRQQTCRAAGGAPARCIRKAQKPDFGWQMVDKHLRNVPCVPSAAAPLLPYEGKSKSQEPRGAENMEPRCLSMRTPREGALSLAALLPLIGQSSAPTRRASWGSLSNIPARSPRLQQTIANPGP</sequence>
<organism evidence="2 3">
    <name type="scientific">Glomerella acutata</name>
    <name type="common">Colletotrichum acutatum</name>
    <dbReference type="NCBI Taxonomy" id="27357"/>
    <lineage>
        <taxon>Eukaryota</taxon>
        <taxon>Fungi</taxon>
        <taxon>Dikarya</taxon>
        <taxon>Ascomycota</taxon>
        <taxon>Pezizomycotina</taxon>
        <taxon>Sordariomycetes</taxon>
        <taxon>Hypocreomycetidae</taxon>
        <taxon>Glomerellales</taxon>
        <taxon>Glomerellaceae</taxon>
        <taxon>Colletotrichum</taxon>
        <taxon>Colletotrichum acutatum species complex</taxon>
    </lineage>
</organism>
<name>A0AAD8XH82_GLOAC</name>
<evidence type="ECO:0000313" key="2">
    <source>
        <dbReference type="EMBL" id="KAK1726196.1"/>
    </source>
</evidence>
<dbReference type="EMBL" id="JAHMHS010000034">
    <property type="protein sequence ID" value="KAK1726196.1"/>
    <property type="molecule type" value="Genomic_DNA"/>
</dbReference>
<gene>
    <name evidence="2" type="ORF">BDZ83DRAFT_774961</name>
</gene>
<dbReference type="AlphaFoldDB" id="A0AAD8XH82"/>
<reference evidence="2" key="1">
    <citation type="submission" date="2021-12" db="EMBL/GenBank/DDBJ databases">
        <title>Comparative genomics, transcriptomics and evolutionary studies reveal genomic signatures of adaptation to plant cell wall in hemibiotrophic fungi.</title>
        <authorList>
            <consortium name="DOE Joint Genome Institute"/>
            <person name="Baroncelli R."/>
            <person name="Diaz J.F."/>
            <person name="Benocci T."/>
            <person name="Peng M."/>
            <person name="Battaglia E."/>
            <person name="Haridas S."/>
            <person name="Andreopoulos W."/>
            <person name="Labutti K."/>
            <person name="Pangilinan J."/>
            <person name="Floch G.L."/>
            <person name="Makela M.R."/>
            <person name="Henrissat B."/>
            <person name="Grigoriev I.V."/>
            <person name="Crouch J.A."/>
            <person name="De Vries R.P."/>
            <person name="Sukno S.A."/>
            <person name="Thon M.R."/>
        </authorList>
    </citation>
    <scope>NUCLEOTIDE SEQUENCE</scope>
    <source>
        <strain evidence="2">CBS 112980</strain>
    </source>
</reference>
<feature type="region of interest" description="Disordered" evidence="1">
    <location>
        <begin position="50"/>
        <end position="87"/>
    </location>
</feature>
<protein>
    <submittedName>
        <fullName evidence="2">Uncharacterized protein</fullName>
    </submittedName>
</protein>
<evidence type="ECO:0000313" key="3">
    <source>
        <dbReference type="Proteomes" id="UP001244207"/>
    </source>
</evidence>
<feature type="region of interest" description="Disordered" evidence="1">
    <location>
        <begin position="174"/>
        <end position="203"/>
    </location>
</feature>
<keyword evidence="3" id="KW-1185">Reference proteome</keyword>
<dbReference type="RefSeq" id="XP_060366251.1">
    <property type="nucleotide sequence ID" value="XM_060515431.1"/>
</dbReference>
<dbReference type="Proteomes" id="UP001244207">
    <property type="component" value="Unassembled WGS sequence"/>
</dbReference>
<feature type="compositionally biased region" description="Polar residues" evidence="1">
    <location>
        <begin position="182"/>
        <end position="203"/>
    </location>
</feature>
<proteinExistence type="predicted"/>
<dbReference type="GeneID" id="85399329"/>
<accession>A0AAD8XH82</accession>